<name>C1BBT1_RHOOB</name>
<dbReference type="Proteomes" id="UP000002212">
    <property type="component" value="Plasmid pROB01"/>
</dbReference>
<evidence type="ECO:0000256" key="1">
    <source>
        <dbReference type="SAM" id="MobiDB-lite"/>
    </source>
</evidence>
<dbReference type="PATRIC" id="fig|632772.20.peg.7707"/>
<protein>
    <submittedName>
        <fullName evidence="2">Uncharacterized protein</fullName>
    </submittedName>
</protein>
<gene>
    <name evidence="2" type="ordered locus">ROP_pROB01-00140</name>
</gene>
<accession>C1BBT1</accession>
<feature type="region of interest" description="Disordered" evidence="1">
    <location>
        <begin position="49"/>
        <end position="85"/>
    </location>
</feature>
<dbReference type="AlphaFoldDB" id="C1BBT1"/>
<dbReference type="KEGG" id="rop:ROP_pROB01-00140"/>
<proteinExistence type="predicted"/>
<reference evidence="2 3" key="1">
    <citation type="submission" date="2009-03" db="EMBL/GenBank/DDBJ databases">
        <title>Comparison of the complete genome sequences of Rhodococcus erythropolis PR4 and Rhodococcus opacus B4.</title>
        <authorList>
            <person name="Takarada H."/>
            <person name="Sekine M."/>
            <person name="Hosoyama A."/>
            <person name="Yamada R."/>
            <person name="Fujisawa T."/>
            <person name="Omata S."/>
            <person name="Shimizu A."/>
            <person name="Tsukatani N."/>
            <person name="Tanikawa S."/>
            <person name="Fujita N."/>
            <person name="Harayama S."/>
        </authorList>
    </citation>
    <scope>NUCLEOTIDE SEQUENCE [LARGE SCALE GENOMIC DNA]</scope>
    <source>
        <strain evidence="2 3">B4</strain>
        <plasmid evidence="2 3">pROB01</plasmid>
    </source>
</reference>
<geneLocation type="plasmid" evidence="2 3">
    <name>pROB01</name>
</geneLocation>
<evidence type="ECO:0000313" key="3">
    <source>
        <dbReference type="Proteomes" id="UP000002212"/>
    </source>
</evidence>
<dbReference type="EMBL" id="AP011116">
    <property type="protein sequence ID" value="BAH55513.1"/>
    <property type="molecule type" value="Genomic_DNA"/>
</dbReference>
<evidence type="ECO:0000313" key="2">
    <source>
        <dbReference type="EMBL" id="BAH55513.1"/>
    </source>
</evidence>
<organism evidence="2 3">
    <name type="scientific">Rhodococcus opacus (strain B4)</name>
    <dbReference type="NCBI Taxonomy" id="632772"/>
    <lineage>
        <taxon>Bacteria</taxon>
        <taxon>Bacillati</taxon>
        <taxon>Actinomycetota</taxon>
        <taxon>Actinomycetes</taxon>
        <taxon>Mycobacteriales</taxon>
        <taxon>Nocardiaceae</taxon>
        <taxon>Rhodococcus</taxon>
    </lineage>
</organism>
<dbReference type="HOGENOM" id="CLU_096478_0_0_11"/>
<keyword evidence="2" id="KW-0614">Plasmid</keyword>
<sequence length="199" mass="21590">MPLAPCSASEYIVVTQEHGRPQATGEHRPLASTFRSPAARSVEHIASQYIEGSDDVEVEPNREAPPERGSVADADGGGKSSSVRVPAKCHAKLEQLREQTGMTNGQIFIVAIEATHERLPELLYPGGRIGGGLFAPRGIRPKSSRDDSETQVTYRLFKSDFDVIDQLVVDLAAKSRSHLITAALTGYFFGDDERTQAAE</sequence>